<proteinExistence type="predicted"/>
<name>A0ABP8WLM3_9MICC</name>
<dbReference type="Proteomes" id="UP001501446">
    <property type="component" value="Unassembled WGS sequence"/>
</dbReference>
<protein>
    <submittedName>
        <fullName evidence="2">Uncharacterized protein</fullName>
    </submittedName>
</protein>
<dbReference type="EMBL" id="BAABLN010000005">
    <property type="protein sequence ID" value="GAA4691938.1"/>
    <property type="molecule type" value="Genomic_DNA"/>
</dbReference>
<feature type="signal peptide" evidence="1">
    <location>
        <begin position="1"/>
        <end position="26"/>
    </location>
</feature>
<dbReference type="RefSeq" id="WP_345310517.1">
    <property type="nucleotide sequence ID" value="NZ_BAABLN010000005.1"/>
</dbReference>
<keyword evidence="3" id="KW-1185">Reference proteome</keyword>
<evidence type="ECO:0000313" key="3">
    <source>
        <dbReference type="Proteomes" id="UP001501446"/>
    </source>
</evidence>
<organism evidence="2 3">
    <name type="scientific">Kocuria gwangalliensis</name>
    <dbReference type="NCBI Taxonomy" id="501592"/>
    <lineage>
        <taxon>Bacteria</taxon>
        <taxon>Bacillati</taxon>
        <taxon>Actinomycetota</taxon>
        <taxon>Actinomycetes</taxon>
        <taxon>Micrococcales</taxon>
        <taxon>Micrococcaceae</taxon>
        <taxon>Kocuria</taxon>
    </lineage>
</organism>
<gene>
    <name evidence="2" type="ORF">GCM10025781_06450</name>
</gene>
<accession>A0ABP8WLM3</accession>
<evidence type="ECO:0000313" key="2">
    <source>
        <dbReference type="EMBL" id="GAA4691938.1"/>
    </source>
</evidence>
<comment type="caution">
    <text evidence="2">The sequence shown here is derived from an EMBL/GenBank/DDBJ whole genome shotgun (WGS) entry which is preliminary data.</text>
</comment>
<keyword evidence="1" id="KW-0732">Signal</keyword>
<evidence type="ECO:0000256" key="1">
    <source>
        <dbReference type="SAM" id="SignalP"/>
    </source>
</evidence>
<reference evidence="3" key="1">
    <citation type="journal article" date="2019" name="Int. J. Syst. Evol. Microbiol.">
        <title>The Global Catalogue of Microorganisms (GCM) 10K type strain sequencing project: providing services to taxonomists for standard genome sequencing and annotation.</title>
        <authorList>
            <consortium name="The Broad Institute Genomics Platform"/>
            <consortium name="The Broad Institute Genome Sequencing Center for Infectious Disease"/>
            <person name="Wu L."/>
            <person name="Ma J."/>
        </authorList>
    </citation>
    <scope>NUCLEOTIDE SEQUENCE [LARGE SCALE GENOMIC DNA]</scope>
    <source>
        <strain evidence="3">JCM 18958</strain>
    </source>
</reference>
<sequence length="46" mass="4594">MSLRPVLLIVPAAAALTLGGITAAHAVEPAPGAPTGQERVYDPSTL</sequence>
<feature type="chain" id="PRO_5046496541" evidence="1">
    <location>
        <begin position="27"/>
        <end position="46"/>
    </location>
</feature>